<comment type="caution">
    <text evidence="3">The sequence shown here is derived from an EMBL/GenBank/DDBJ whole genome shotgun (WGS) entry which is preliminary data.</text>
</comment>
<dbReference type="EMBL" id="BOOG01000016">
    <property type="protein sequence ID" value="GIH69675.1"/>
    <property type="molecule type" value="Genomic_DNA"/>
</dbReference>
<dbReference type="InterPro" id="IPR029058">
    <property type="entry name" value="AB_hydrolase_fold"/>
</dbReference>
<gene>
    <name evidence="3" type="ORF">Mth01_19280</name>
</gene>
<keyword evidence="4" id="KW-1185">Reference proteome</keyword>
<name>A0A8J3R888_9ACTN</name>
<sequence length="279" mass="29554">MSRSWQSLDAADLEREYTPSSVIDSLAAELEAYATASARTRSAHPPVELRYGPGPGELLDLFLPETPGPAPLLIFVHGGYWQELGKEDAGFPADAVLARGAAYASVGYPLAPTASVAQITDAVCRAVSWLHGHAPAYGIDPERIQLAGSSAGAHLAACVLLHGRVPLRAVTLLSGVYDLRPLVTTTVNDPLGLTEREAWRLSPMNRVRCTPARVAVAWGEIETSEFVAQSRDFAAAMAAAGNRVEAYELAGLNHFDNVFALTDPATPVGASTLSLLETP</sequence>
<dbReference type="Gene3D" id="3.40.50.1820">
    <property type="entry name" value="alpha/beta hydrolase"/>
    <property type="match status" value="1"/>
</dbReference>
<reference evidence="3" key="1">
    <citation type="submission" date="2021-01" db="EMBL/GenBank/DDBJ databases">
        <title>Whole genome shotgun sequence of Sphaerimonospora thailandensis NBRC 107569.</title>
        <authorList>
            <person name="Komaki H."/>
            <person name="Tamura T."/>
        </authorList>
    </citation>
    <scope>NUCLEOTIDE SEQUENCE</scope>
    <source>
        <strain evidence="3">NBRC 107569</strain>
    </source>
</reference>
<dbReference type="Proteomes" id="UP000610966">
    <property type="component" value="Unassembled WGS sequence"/>
</dbReference>
<feature type="domain" description="BD-FAE-like" evidence="2">
    <location>
        <begin position="59"/>
        <end position="159"/>
    </location>
</feature>
<dbReference type="GO" id="GO:0016787">
    <property type="term" value="F:hydrolase activity"/>
    <property type="evidence" value="ECO:0007669"/>
    <property type="project" value="UniProtKB-KW"/>
</dbReference>
<dbReference type="PANTHER" id="PTHR48081">
    <property type="entry name" value="AB HYDROLASE SUPERFAMILY PROTEIN C4A8.06C"/>
    <property type="match status" value="1"/>
</dbReference>
<dbReference type="PANTHER" id="PTHR48081:SF33">
    <property type="entry name" value="KYNURENINE FORMAMIDASE"/>
    <property type="match status" value="1"/>
</dbReference>
<proteinExistence type="predicted"/>
<evidence type="ECO:0000259" key="2">
    <source>
        <dbReference type="Pfam" id="PF20434"/>
    </source>
</evidence>
<accession>A0A8J3R888</accession>
<keyword evidence="1" id="KW-0378">Hydrolase</keyword>
<evidence type="ECO:0000313" key="3">
    <source>
        <dbReference type="EMBL" id="GIH69675.1"/>
    </source>
</evidence>
<dbReference type="RefSeq" id="WP_204014643.1">
    <property type="nucleotide sequence ID" value="NZ_BOOG01000016.1"/>
</dbReference>
<evidence type="ECO:0000256" key="1">
    <source>
        <dbReference type="ARBA" id="ARBA00022801"/>
    </source>
</evidence>
<evidence type="ECO:0000313" key="4">
    <source>
        <dbReference type="Proteomes" id="UP000610966"/>
    </source>
</evidence>
<protein>
    <submittedName>
        <fullName evidence="3">Esterase</fullName>
    </submittedName>
</protein>
<dbReference type="InterPro" id="IPR050300">
    <property type="entry name" value="GDXG_lipolytic_enzyme"/>
</dbReference>
<organism evidence="3 4">
    <name type="scientific">Sphaerimonospora thailandensis</name>
    <dbReference type="NCBI Taxonomy" id="795644"/>
    <lineage>
        <taxon>Bacteria</taxon>
        <taxon>Bacillati</taxon>
        <taxon>Actinomycetota</taxon>
        <taxon>Actinomycetes</taxon>
        <taxon>Streptosporangiales</taxon>
        <taxon>Streptosporangiaceae</taxon>
        <taxon>Sphaerimonospora</taxon>
    </lineage>
</organism>
<dbReference type="Pfam" id="PF20434">
    <property type="entry name" value="BD-FAE"/>
    <property type="match status" value="1"/>
</dbReference>
<dbReference type="InterPro" id="IPR049492">
    <property type="entry name" value="BD-FAE-like_dom"/>
</dbReference>
<dbReference type="SUPFAM" id="SSF53474">
    <property type="entry name" value="alpha/beta-Hydrolases"/>
    <property type="match status" value="1"/>
</dbReference>
<dbReference type="AlphaFoldDB" id="A0A8J3R888"/>